<evidence type="ECO:0000313" key="3">
    <source>
        <dbReference type="Proteomes" id="UP000327157"/>
    </source>
</evidence>
<organism evidence="2 3">
    <name type="scientific">Pyrus ussuriensis x Pyrus communis</name>
    <dbReference type="NCBI Taxonomy" id="2448454"/>
    <lineage>
        <taxon>Eukaryota</taxon>
        <taxon>Viridiplantae</taxon>
        <taxon>Streptophyta</taxon>
        <taxon>Embryophyta</taxon>
        <taxon>Tracheophyta</taxon>
        <taxon>Spermatophyta</taxon>
        <taxon>Magnoliopsida</taxon>
        <taxon>eudicotyledons</taxon>
        <taxon>Gunneridae</taxon>
        <taxon>Pentapetalae</taxon>
        <taxon>rosids</taxon>
        <taxon>fabids</taxon>
        <taxon>Rosales</taxon>
        <taxon>Rosaceae</taxon>
        <taxon>Amygdaloideae</taxon>
        <taxon>Maleae</taxon>
        <taxon>Pyrus</taxon>
    </lineage>
</organism>
<keyword evidence="1" id="KW-0812">Transmembrane</keyword>
<reference evidence="2 3" key="1">
    <citation type="submission" date="2019-09" db="EMBL/GenBank/DDBJ databases">
        <authorList>
            <person name="Ou C."/>
        </authorList>
    </citation>
    <scope>NUCLEOTIDE SEQUENCE [LARGE SCALE GENOMIC DNA]</scope>
    <source>
        <strain evidence="2">S2</strain>
        <tissue evidence="2">Leaf</tissue>
    </source>
</reference>
<gene>
    <name evidence="2" type="ORF">D8674_036770</name>
</gene>
<accession>A0A5N5F069</accession>
<dbReference type="EMBL" id="SMOL01000782">
    <property type="protein sequence ID" value="KAB2594590.1"/>
    <property type="molecule type" value="Genomic_DNA"/>
</dbReference>
<dbReference type="AlphaFoldDB" id="A0A5N5F069"/>
<feature type="transmembrane region" description="Helical" evidence="1">
    <location>
        <begin position="31"/>
        <end position="53"/>
    </location>
</feature>
<sequence>MDMTKGSISTDECLRHSKSLANSLLTSINMLILNILSMPSFVVLAPNILCFVLPSFRHAPPLPTYYDLRPRFLAFEAQDSHLNNPSHFSHIAFYTTYPNPPPQNNGPRPPFSTHHYL</sequence>
<keyword evidence="1" id="KW-1133">Transmembrane helix</keyword>
<name>A0A5N5F069_9ROSA</name>
<comment type="caution">
    <text evidence="2">The sequence shown here is derived from an EMBL/GenBank/DDBJ whole genome shotgun (WGS) entry which is preliminary data.</text>
</comment>
<dbReference type="Proteomes" id="UP000327157">
    <property type="component" value="Unassembled WGS sequence"/>
</dbReference>
<evidence type="ECO:0000256" key="1">
    <source>
        <dbReference type="SAM" id="Phobius"/>
    </source>
</evidence>
<evidence type="ECO:0000313" key="2">
    <source>
        <dbReference type="EMBL" id="KAB2594590.1"/>
    </source>
</evidence>
<proteinExistence type="predicted"/>
<evidence type="ECO:0008006" key="4">
    <source>
        <dbReference type="Google" id="ProtNLM"/>
    </source>
</evidence>
<protein>
    <recommendedName>
        <fullName evidence="4">Transmembrane protein</fullName>
    </recommendedName>
</protein>
<keyword evidence="1" id="KW-0472">Membrane</keyword>
<keyword evidence="3" id="KW-1185">Reference proteome</keyword>
<reference evidence="2 3" key="2">
    <citation type="submission" date="2019-11" db="EMBL/GenBank/DDBJ databases">
        <title>A de novo genome assembly of a pear dwarfing rootstock.</title>
        <authorList>
            <person name="Wang F."/>
            <person name="Wang J."/>
            <person name="Li S."/>
            <person name="Zhang Y."/>
            <person name="Fang M."/>
            <person name="Ma L."/>
            <person name="Zhao Y."/>
            <person name="Jiang S."/>
        </authorList>
    </citation>
    <scope>NUCLEOTIDE SEQUENCE [LARGE SCALE GENOMIC DNA]</scope>
    <source>
        <strain evidence="2">S2</strain>
        <tissue evidence="2">Leaf</tissue>
    </source>
</reference>